<accession>A0ACC2LGZ9</accession>
<keyword evidence="2" id="KW-1185">Reference proteome</keyword>
<protein>
    <submittedName>
        <fullName evidence="1">Uncharacterized protein</fullName>
    </submittedName>
</protein>
<comment type="caution">
    <text evidence="1">The sequence shown here is derived from an EMBL/GenBank/DDBJ whole genome shotgun (WGS) entry which is preliminary data.</text>
</comment>
<gene>
    <name evidence="1" type="ORF">MRB53_026081</name>
</gene>
<organism evidence="1 2">
    <name type="scientific">Persea americana</name>
    <name type="common">Avocado</name>
    <dbReference type="NCBI Taxonomy" id="3435"/>
    <lineage>
        <taxon>Eukaryota</taxon>
        <taxon>Viridiplantae</taxon>
        <taxon>Streptophyta</taxon>
        <taxon>Embryophyta</taxon>
        <taxon>Tracheophyta</taxon>
        <taxon>Spermatophyta</taxon>
        <taxon>Magnoliopsida</taxon>
        <taxon>Magnoliidae</taxon>
        <taxon>Laurales</taxon>
        <taxon>Lauraceae</taxon>
        <taxon>Persea</taxon>
    </lineage>
</organism>
<evidence type="ECO:0000313" key="2">
    <source>
        <dbReference type="Proteomes" id="UP001234297"/>
    </source>
</evidence>
<dbReference type="EMBL" id="CM056816">
    <property type="protein sequence ID" value="KAJ8632745.1"/>
    <property type="molecule type" value="Genomic_DNA"/>
</dbReference>
<evidence type="ECO:0000313" key="1">
    <source>
        <dbReference type="EMBL" id="KAJ8632745.1"/>
    </source>
</evidence>
<proteinExistence type="predicted"/>
<name>A0ACC2LGZ9_PERAE</name>
<reference evidence="1 2" key="1">
    <citation type="journal article" date="2022" name="Hortic Res">
        <title>A haplotype resolved chromosomal level avocado genome allows analysis of novel avocado genes.</title>
        <authorList>
            <person name="Nath O."/>
            <person name="Fletcher S.J."/>
            <person name="Hayward A."/>
            <person name="Shaw L.M."/>
            <person name="Masouleh A.K."/>
            <person name="Furtado A."/>
            <person name="Henry R.J."/>
            <person name="Mitter N."/>
        </authorList>
    </citation>
    <scope>NUCLEOTIDE SEQUENCE [LARGE SCALE GENOMIC DNA]</scope>
    <source>
        <strain evidence="2">cv. Hass</strain>
    </source>
</reference>
<sequence>MNSPPPNSKNLEGIFDSSVNLEETHFNEGFRDGFNDGLAPGKQEGREVGLKLGFEIGEELGFYRGCIDMWNAAILMDSHGRFSSRVQKNIKRMEELIEKYPILDPENENVQEMMDGLRLKFRAISASLSMKLEYDGYPKSSEVNLGVDGIAVAKEEEVEDRKNIGDKMESDSTGPGEKSGVEDIEEFKSSNRGKGTWKHAAFHVATTIATPAAYAPLPFALASLGWPIGVFILVSGTLTTWYSSLLIASLWEWNGEKHTTYRELGKSIFGSWGYWSITFFQQVASIGNNIAIHIAAGTSLKAVYKYYHRDGTMTLQKFIIFFGAFELLLSQLPDIHSLRWVNALCTGSTIGFAGTTIGVAIYNGTKIDRKSISYRLEGTSSFKIFKAFNALGTIAFSFGDAMLPEIQSTVREPAKKNMYKGISTAYGIIVLSYWQLAFSGYWAFGSEVQPYILSSLMIPEWTIVMANIFAVIQISGCFQIYCRPTYAYVEERLLSSRHSHCHTRNLLVRLVLTSCYIVLITVVAAAMPFFGDFVSICGAVGFTPLDFVFPALAFLKAGKLPKKTGLRVSVQIINIGIAICFSVVAVLGCIGAIRFIIKDVKTYSPPPFVPPFSLHFIFILSLPPPLLLSGVFLHQSISRGGLLGDRLMATQVTREWTGIQQFPPATQSKLLELLGKLKQENVSTLTILVMGKGGVGKSSTVNSILGERVAAVSAFQTEGLRPIICSRSRAGFTLNIIDTPGLVEGGYINEHALEIIKRFLLNRTIDVLLYVDRLDAYRVDNLDRQVIKAITDSFGKGIWHRAIIVLTHAQLSPPDGLNYDEFFTRRSEALLKVVRLGARIKKQELQDPAMPIALVENSGRCNVNESSEKVLPNGTVWIPHLVKMITEVISTGSKAIVVDKKLIEGPNPNDRGKFFIPLILAFQYFFVVKNIQQKIKEDIAMETPPDWELRDMGL</sequence>
<dbReference type="Proteomes" id="UP001234297">
    <property type="component" value="Chromosome 8"/>
</dbReference>